<evidence type="ECO:0000256" key="4">
    <source>
        <dbReference type="ARBA" id="ARBA00023163"/>
    </source>
</evidence>
<comment type="subcellular location">
    <subcellularLocation>
        <location evidence="1 6">Nucleus</location>
    </subcellularLocation>
</comment>
<evidence type="ECO:0000256" key="7">
    <source>
        <dbReference type="SAM" id="MobiDB-lite"/>
    </source>
</evidence>
<dbReference type="InterPro" id="IPR014476">
    <property type="entry name" value="AHL15-29"/>
</dbReference>
<dbReference type="GO" id="GO:0010228">
    <property type="term" value="P:vegetative to reproductive phase transition of meristem"/>
    <property type="evidence" value="ECO:0007669"/>
    <property type="project" value="TreeGrafter"/>
</dbReference>
<evidence type="ECO:0000256" key="2">
    <source>
        <dbReference type="ARBA" id="ARBA00023015"/>
    </source>
</evidence>
<dbReference type="GO" id="GO:0003680">
    <property type="term" value="F:minor groove of adenine-thymine-rich DNA binding"/>
    <property type="evidence" value="ECO:0007669"/>
    <property type="project" value="UniProtKB-UniRule"/>
</dbReference>
<gene>
    <name evidence="9" type="ORF">GOBAR_AA11240</name>
</gene>
<sequence length="246" mass="26202">MDQIQNQEQDKVNLHKQGIDDAILMATPKGENIRRPRGRPAGSKNKPKPPIIVTRDSANALRAHAMEVTSGCDVHESLASFARRKQRGICVLSGSGFVTNVTLKQPSSSGAIVTLHGRYEILSLLGSILPPPAPPGITGLTIYLAGAQGQVVGGGVVGALIASGPVLIMAASFMNATFDRLPLDDADEVATTAAAAMQNQYHHQNGRHHHLDMADLYGMMPQNLITNGTNPPEIYSWAPGRTMSKT</sequence>
<evidence type="ECO:0000256" key="3">
    <source>
        <dbReference type="ARBA" id="ARBA00023125"/>
    </source>
</evidence>
<evidence type="ECO:0000256" key="1">
    <source>
        <dbReference type="ARBA" id="ARBA00004123"/>
    </source>
</evidence>
<dbReference type="AlphaFoldDB" id="A0A2P5Y1H5"/>
<dbReference type="Pfam" id="PF03479">
    <property type="entry name" value="PCC"/>
    <property type="match status" value="1"/>
</dbReference>
<accession>A0A2P5Y1H5</accession>
<keyword evidence="3 6" id="KW-0238">DNA-binding</keyword>
<keyword evidence="2 6" id="KW-0805">Transcription regulation</keyword>
<evidence type="ECO:0000313" key="9">
    <source>
        <dbReference type="EMBL" id="PPS09411.1"/>
    </source>
</evidence>
<dbReference type="EMBL" id="KZ663863">
    <property type="protein sequence ID" value="PPS09411.1"/>
    <property type="molecule type" value="Genomic_DNA"/>
</dbReference>
<reference evidence="9 10" key="1">
    <citation type="submission" date="2015-01" db="EMBL/GenBank/DDBJ databases">
        <title>Genome of allotetraploid Gossypium barbadense reveals genomic plasticity and fiber elongation in cotton evolution.</title>
        <authorList>
            <person name="Chen X."/>
            <person name="Liu X."/>
            <person name="Zhao B."/>
            <person name="Zheng H."/>
            <person name="Hu Y."/>
            <person name="Lu G."/>
            <person name="Yang C."/>
            <person name="Chen J."/>
            <person name="Shan C."/>
            <person name="Zhang L."/>
            <person name="Zhou Y."/>
            <person name="Wang L."/>
            <person name="Guo W."/>
            <person name="Bai Y."/>
            <person name="Ruan J."/>
            <person name="Shangguan X."/>
            <person name="Mao Y."/>
            <person name="Jiang J."/>
            <person name="Zhu Y."/>
            <person name="Lei J."/>
            <person name="Kang H."/>
            <person name="Chen S."/>
            <person name="He X."/>
            <person name="Wang R."/>
            <person name="Wang Y."/>
            <person name="Chen J."/>
            <person name="Wang L."/>
            <person name="Yu S."/>
            <person name="Wang B."/>
            <person name="Wei J."/>
            <person name="Song S."/>
            <person name="Lu X."/>
            <person name="Gao Z."/>
            <person name="Gu W."/>
            <person name="Deng X."/>
            <person name="Ma D."/>
            <person name="Wang S."/>
            <person name="Liang W."/>
            <person name="Fang L."/>
            <person name="Cai C."/>
            <person name="Zhu X."/>
            <person name="Zhou B."/>
            <person name="Zhang Y."/>
            <person name="Chen Z."/>
            <person name="Xu S."/>
            <person name="Zhu R."/>
            <person name="Wang S."/>
            <person name="Zhang T."/>
            <person name="Zhao G."/>
        </authorList>
    </citation>
    <scope>NUCLEOTIDE SEQUENCE [LARGE SCALE GENOMIC DNA]</scope>
    <source>
        <strain evidence="10">cv. Xinhai21</strain>
        <tissue evidence="9">Leaf</tissue>
    </source>
</reference>
<comment type="function">
    <text evidence="6">Transcription factor that specifically binds AT-rich DNA sequences related to the nuclear matrix attachment regions (MARs).</text>
</comment>
<dbReference type="OrthoDB" id="780035at2759"/>
<dbReference type="PANTHER" id="PTHR31100:SF48">
    <property type="entry name" value="AT-HOOK MOTIF NUCLEAR-LOCALIZED PROTEIN 16"/>
    <property type="match status" value="1"/>
</dbReference>
<dbReference type="SUPFAM" id="SSF117856">
    <property type="entry name" value="AF0104/ALDC/Ptd012-like"/>
    <property type="match status" value="1"/>
</dbReference>
<evidence type="ECO:0000259" key="8">
    <source>
        <dbReference type="PROSITE" id="PS51742"/>
    </source>
</evidence>
<protein>
    <recommendedName>
        <fullName evidence="6">AT-hook motif nuclear-localized protein</fullName>
    </recommendedName>
</protein>
<proteinExistence type="predicted"/>
<dbReference type="GO" id="GO:0005634">
    <property type="term" value="C:nucleus"/>
    <property type="evidence" value="ECO:0007669"/>
    <property type="project" value="UniProtKB-SubCell"/>
</dbReference>
<keyword evidence="5 6" id="KW-0539">Nucleus</keyword>
<evidence type="ECO:0000256" key="6">
    <source>
        <dbReference type="PIRNR" id="PIRNR016021"/>
    </source>
</evidence>
<feature type="region of interest" description="Disordered" evidence="7">
    <location>
        <begin position="29"/>
        <end position="50"/>
    </location>
</feature>
<keyword evidence="4 6" id="KW-0804">Transcription</keyword>
<name>A0A2P5Y1H5_GOSBA</name>
<dbReference type="InterPro" id="IPR005175">
    <property type="entry name" value="PPC_dom"/>
</dbReference>
<dbReference type="PIRSF" id="PIRSF016021">
    <property type="entry name" value="ESCAROLA"/>
    <property type="match status" value="1"/>
</dbReference>
<organism evidence="9 10">
    <name type="scientific">Gossypium barbadense</name>
    <name type="common">Sea Island cotton</name>
    <name type="synonym">Hibiscus barbadensis</name>
    <dbReference type="NCBI Taxonomy" id="3634"/>
    <lineage>
        <taxon>Eukaryota</taxon>
        <taxon>Viridiplantae</taxon>
        <taxon>Streptophyta</taxon>
        <taxon>Embryophyta</taxon>
        <taxon>Tracheophyta</taxon>
        <taxon>Spermatophyta</taxon>
        <taxon>Magnoliopsida</taxon>
        <taxon>eudicotyledons</taxon>
        <taxon>Gunneridae</taxon>
        <taxon>Pentapetalae</taxon>
        <taxon>rosids</taxon>
        <taxon>malvids</taxon>
        <taxon>Malvales</taxon>
        <taxon>Malvaceae</taxon>
        <taxon>Malvoideae</taxon>
        <taxon>Gossypium</taxon>
    </lineage>
</organism>
<dbReference type="FunFam" id="3.30.1330.80:FF:000001">
    <property type="entry name" value="AT-hook motif nuclear-localized protein"/>
    <property type="match status" value="1"/>
</dbReference>
<dbReference type="CDD" id="cd11378">
    <property type="entry name" value="DUF296"/>
    <property type="match status" value="1"/>
</dbReference>
<dbReference type="GO" id="GO:0003700">
    <property type="term" value="F:DNA-binding transcription factor activity"/>
    <property type="evidence" value="ECO:0007669"/>
    <property type="project" value="TreeGrafter"/>
</dbReference>
<dbReference type="Proteomes" id="UP000239757">
    <property type="component" value="Unassembled WGS sequence"/>
</dbReference>
<dbReference type="PROSITE" id="PS51742">
    <property type="entry name" value="PPC"/>
    <property type="match status" value="1"/>
</dbReference>
<feature type="domain" description="PPC" evidence="8">
    <location>
        <begin position="58"/>
        <end position="195"/>
    </location>
</feature>
<evidence type="ECO:0000256" key="5">
    <source>
        <dbReference type="ARBA" id="ARBA00023242"/>
    </source>
</evidence>
<dbReference type="Gene3D" id="3.30.1330.80">
    <property type="entry name" value="Hypothetical protein, similar to alpha- acetolactate decarboxylase, domain 2"/>
    <property type="match status" value="1"/>
</dbReference>
<dbReference type="PANTHER" id="PTHR31100">
    <property type="entry name" value="AT-HOOK MOTIF NUCLEAR-LOCALIZED PROTEIN 15"/>
    <property type="match status" value="1"/>
</dbReference>
<evidence type="ECO:0000313" key="10">
    <source>
        <dbReference type="Proteomes" id="UP000239757"/>
    </source>
</evidence>